<name>A0A1I7UQQ2_9PELO</name>
<evidence type="ECO:0000313" key="1">
    <source>
        <dbReference type="Proteomes" id="UP000095282"/>
    </source>
</evidence>
<sequence>MNHKMNALRLLVIECGNIDQDVLFDGLEEEMITVEGTMVYEKHHRSLGFPSGQKVLRRNDGMIAAAARHVIGLCIGIWTDIDSIRENEKGDYQMPPIMNPLDPFM</sequence>
<keyword evidence="1" id="KW-1185">Reference proteome</keyword>
<accession>A0A1I7UQQ2</accession>
<evidence type="ECO:0000313" key="2">
    <source>
        <dbReference type="WBParaSite" id="Csp11.Scaffold630.g18393.t1"/>
    </source>
</evidence>
<protein>
    <submittedName>
        <fullName evidence="2">FBA_2 domain-containing protein</fullName>
    </submittedName>
</protein>
<dbReference type="Proteomes" id="UP000095282">
    <property type="component" value="Unplaced"/>
</dbReference>
<dbReference type="WBParaSite" id="Csp11.Scaffold630.g18393.t1">
    <property type="protein sequence ID" value="Csp11.Scaffold630.g18393.t1"/>
    <property type="gene ID" value="Csp11.Scaffold630.g18393"/>
</dbReference>
<reference evidence="2" key="1">
    <citation type="submission" date="2016-11" db="UniProtKB">
        <authorList>
            <consortium name="WormBaseParasite"/>
        </authorList>
    </citation>
    <scope>IDENTIFICATION</scope>
</reference>
<organism evidence="1 2">
    <name type="scientific">Caenorhabditis tropicalis</name>
    <dbReference type="NCBI Taxonomy" id="1561998"/>
    <lineage>
        <taxon>Eukaryota</taxon>
        <taxon>Metazoa</taxon>
        <taxon>Ecdysozoa</taxon>
        <taxon>Nematoda</taxon>
        <taxon>Chromadorea</taxon>
        <taxon>Rhabditida</taxon>
        <taxon>Rhabditina</taxon>
        <taxon>Rhabditomorpha</taxon>
        <taxon>Rhabditoidea</taxon>
        <taxon>Rhabditidae</taxon>
        <taxon>Peloderinae</taxon>
        <taxon>Caenorhabditis</taxon>
    </lineage>
</organism>
<proteinExistence type="predicted"/>
<dbReference type="AlphaFoldDB" id="A0A1I7UQQ2"/>